<comment type="caution">
    <text evidence="1">The sequence shown here is derived from an EMBL/GenBank/DDBJ whole genome shotgun (WGS) entry which is preliminary data.</text>
</comment>
<keyword evidence="1" id="KW-0723">Serine/threonine-protein kinase</keyword>
<organism evidence="1 2">
    <name type="scientific">Dioscorea alata</name>
    <name type="common">Purple yam</name>
    <dbReference type="NCBI Taxonomy" id="55571"/>
    <lineage>
        <taxon>Eukaryota</taxon>
        <taxon>Viridiplantae</taxon>
        <taxon>Streptophyta</taxon>
        <taxon>Embryophyta</taxon>
        <taxon>Tracheophyta</taxon>
        <taxon>Spermatophyta</taxon>
        <taxon>Magnoliopsida</taxon>
        <taxon>Liliopsida</taxon>
        <taxon>Dioscoreales</taxon>
        <taxon>Dioscoreaceae</taxon>
        <taxon>Dioscorea</taxon>
    </lineage>
</organism>
<dbReference type="EMBL" id="CM037024">
    <property type="protein sequence ID" value="KAH7662941.1"/>
    <property type="molecule type" value="Genomic_DNA"/>
</dbReference>
<evidence type="ECO:0000313" key="1">
    <source>
        <dbReference type="EMBL" id="KAH7662941.1"/>
    </source>
</evidence>
<accession>A0ACB7UQI6</accession>
<evidence type="ECO:0000313" key="2">
    <source>
        <dbReference type="Proteomes" id="UP000827976"/>
    </source>
</evidence>
<dbReference type="Proteomes" id="UP000827976">
    <property type="component" value="Chromosome 14"/>
</dbReference>
<proteinExistence type="predicted"/>
<keyword evidence="2" id="KW-1185">Reference proteome</keyword>
<sequence length="974" mass="108018">MERRFLTFAAAAQLLFLLGLLSSTLSINESKLQCRESERVALLEFKDGLRDPHSLLSSWEGSDCCNWRGVSCNNETEHVVSLDLGYRHLFDGPSTAWRLGGNISPSLLGLKYLNYLDLSFNDFGGISIPESIGSMLELSYLNLSNAGFSGRVPAQIGNLSSLRYLDLNSIYSLHTLYSDELEWVAHLSSLQYLDMNSVNLAKTNDWFHPINMIPSLSVLLLPSCQLKEMPTSLLFHNLTSLVTLDLSNNQFDSMLTSWLFNMSGLECLNLQFNHFQGSIPDAFANMNSLEIIQLRKNELHGPIPQSIGKVCNMRSLDLSHNNISDNVLPLAVISAGCAGDTLENMNLRSNGLTGNLSDWSEKLKMLSILNLGNNLLQGSIPPSIGNISTLTNLFLSHNMFNGTLPESFGRLSELTLLDVSYNLLSGVVSEVHFVNLSKLEQLSLASNSLAINMSSDWIPPFRLRFIGLSSCKLEPKFPPWLQTQKNYFIMDLSYSEIDDTVPEWLWTLSQEIDMLDLSQNRIAGNVTKLKFHVVHILDLSFNNLDDPLPSLPSSIEYIDFSNNLFSETLVPFFSEQMPILSHLFLSGNHIHGTIPASIYNLLSGELPGCLGDLASLAAMNFANNDLSRQLPGSLGAYSWLQSLHLDNNSFHGQLPVALRSCTLLVTLDVGNNRLSGEIPTWIGESLPFLRILRLRSNMFYGYVPHQFSLLTSLQILDLASNSLSGTIPHIFGNLPAMALAHKPKERMMEVLQGNVQTSVGFYGPSGYADSLSLVMKGRELKYSKNLGYVASIDLSGNNFSGDIPRELASLYGLQSVNLSNNKLSGNIPANIGQLRWLESLDLSRNNLSGSIPSSMSSLTSLSHLNLSYNNFTGRIPTGYQLQTLNDPSMYIGNLGLRGAPLENCKANEIYNGTQLACGGEIDDCESEMLGFYIGIILGFVAEFWAIWGTLLLCETLRNRYFVFIDWLFALFVER</sequence>
<dbReference type="EC" id="2.7.11.1" evidence="1"/>
<protein>
    <submittedName>
        <fullName evidence="1">Non-specific serine/threonine protein kinase protein</fullName>
        <ecNumber evidence="1">2.7.11.1</ecNumber>
    </submittedName>
</protein>
<gene>
    <name evidence="1" type="ORF">IHE45_14G021000</name>
</gene>
<keyword evidence="1" id="KW-0808">Transferase</keyword>
<keyword evidence="1" id="KW-0418">Kinase</keyword>
<reference evidence="2" key="1">
    <citation type="journal article" date="2022" name="Nat. Commun.">
        <title>Chromosome evolution and the genetic basis of agronomically important traits in greater yam.</title>
        <authorList>
            <person name="Bredeson J.V."/>
            <person name="Lyons J.B."/>
            <person name="Oniyinde I.O."/>
            <person name="Okereke N.R."/>
            <person name="Kolade O."/>
            <person name="Nnabue I."/>
            <person name="Nwadili C.O."/>
            <person name="Hribova E."/>
            <person name="Parker M."/>
            <person name="Nwogha J."/>
            <person name="Shu S."/>
            <person name="Carlson J."/>
            <person name="Kariba R."/>
            <person name="Muthemba S."/>
            <person name="Knop K."/>
            <person name="Barton G.J."/>
            <person name="Sherwood A.V."/>
            <person name="Lopez-Montes A."/>
            <person name="Asiedu R."/>
            <person name="Jamnadass R."/>
            <person name="Muchugi A."/>
            <person name="Goodstein D."/>
            <person name="Egesi C.N."/>
            <person name="Featherston J."/>
            <person name="Asfaw A."/>
            <person name="Simpson G.G."/>
            <person name="Dolezel J."/>
            <person name="Hendre P.S."/>
            <person name="Van Deynze A."/>
            <person name="Kumar P.L."/>
            <person name="Obidiegwu J.E."/>
            <person name="Bhattacharjee R."/>
            <person name="Rokhsar D.S."/>
        </authorList>
    </citation>
    <scope>NUCLEOTIDE SEQUENCE [LARGE SCALE GENOMIC DNA]</scope>
    <source>
        <strain evidence="2">cv. TDa95/00328</strain>
    </source>
</reference>
<name>A0ACB7UQI6_DIOAL</name>